<feature type="compositionally biased region" description="Acidic residues" evidence="1">
    <location>
        <begin position="214"/>
        <end position="233"/>
    </location>
</feature>
<dbReference type="InterPro" id="IPR039315">
    <property type="entry name" value="CheW"/>
</dbReference>
<dbReference type="SUPFAM" id="SSF50341">
    <property type="entry name" value="CheW-like"/>
    <property type="match status" value="1"/>
</dbReference>
<dbReference type="Pfam" id="PF01584">
    <property type="entry name" value="CheW"/>
    <property type="match status" value="1"/>
</dbReference>
<feature type="compositionally biased region" description="Acidic residues" evidence="1">
    <location>
        <begin position="15"/>
        <end position="29"/>
    </location>
</feature>
<reference evidence="3 4" key="1">
    <citation type="journal article" date="2019" name="Int. J. Syst. Evol. Microbiol.">
        <title>The Global Catalogue of Microorganisms (GCM) 10K type strain sequencing project: providing services to taxonomists for standard genome sequencing and annotation.</title>
        <authorList>
            <consortium name="The Broad Institute Genomics Platform"/>
            <consortium name="The Broad Institute Genome Sequencing Center for Infectious Disease"/>
            <person name="Wu L."/>
            <person name="Ma J."/>
        </authorList>
    </citation>
    <scope>NUCLEOTIDE SEQUENCE [LARGE SCALE GENOMIC DNA]</scope>
    <source>
        <strain evidence="3 4">WLHS5</strain>
    </source>
</reference>
<dbReference type="PROSITE" id="PS50851">
    <property type="entry name" value="CHEW"/>
    <property type="match status" value="1"/>
</dbReference>
<dbReference type="Proteomes" id="UP001595898">
    <property type="component" value="Unassembled WGS sequence"/>
</dbReference>
<organism evidence="3 4">
    <name type="scientific">Halosolutus amylolyticus</name>
    <dbReference type="NCBI Taxonomy" id="2932267"/>
    <lineage>
        <taxon>Archaea</taxon>
        <taxon>Methanobacteriati</taxon>
        <taxon>Methanobacteriota</taxon>
        <taxon>Stenosarchaea group</taxon>
        <taxon>Halobacteria</taxon>
        <taxon>Halobacteriales</taxon>
        <taxon>Natrialbaceae</taxon>
        <taxon>Halosolutus</taxon>
    </lineage>
</organism>
<dbReference type="EMBL" id="JBHSFA010000009">
    <property type="protein sequence ID" value="MFC4543722.1"/>
    <property type="molecule type" value="Genomic_DNA"/>
</dbReference>
<gene>
    <name evidence="3" type="ORF">ACFO5R_17485</name>
</gene>
<evidence type="ECO:0000313" key="4">
    <source>
        <dbReference type="Proteomes" id="UP001595898"/>
    </source>
</evidence>
<dbReference type="Gene3D" id="2.30.30.40">
    <property type="entry name" value="SH3 Domains"/>
    <property type="match status" value="1"/>
</dbReference>
<accession>A0ABD5PSZ9</accession>
<keyword evidence="4" id="KW-1185">Reference proteome</keyword>
<dbReference type="SMART" id="SM00260">
    <property type="entry name" value="CheW"/>
    <property type="match status" value="1"/>
</dbReference>
<evidence type="ECO:0000313" key="3">
    <source>
        <dbReference type="EMBL" id="MFC4543722.1"/>
    </source>
</evidence>
<dbReference type="InterPro" id="IPR036061">
    <property type="entry name" value="CheW-like_dom_sf"/>
</dbReference>
<feature type="domain" description="CheW-like" evidence="2">
    <location>
        <begin position="33"/>
        <end position="188"/>
    </location>
</feature>
<evidence type="ECO:0000256" key="1">
    <source>
        <dbReference type="SAM" id="MobiDB-lite"/>
    </source>
</evidence>
<comment type="caution">
    <text evidence="3">The sequence shown here is derived from an EMBL/GenBank/DDBJ whole genome shotgun (WGS) entry which is preliminary data.</text>
</comment>
<name>A0ABD5PSZ9_9EURY</name>
<protein>
    <submittedName>
        <fullName evidence="3">Chemotaxis protein CheW</fullName>
    </submittedName>
</protein>
<dbReference type="RefSeq" id="WP_250138507.1">
    <property type="nucleotide sequence ID" value="NZ_JALIQP010000001.1"/>
</dbReference>
<feature type="region of interest" description="Disordered" evidence="1">
    <location>
        <begin position="210"/>
        <end position="233"/>
    </location>
</feature>
<dbReference type="PANTHER" id="PTHR22617">
    <property type="entry name" value="CHEMOTAXIS SENSOR HISTIDINE KINASE-RELATED"/>
    <property type="match status" value="1"/>
</dbReference>
<feature type="region of interest" description="Disordered" evidence="1">
    <location>
        <begin position="1"/>
        <end position="30"/>
    </location>
</feature>
<evidence type="ECO:0000259" key="2">
    <source>
        <dbReference type="PROSITE" id="PS50851"/>
    </source>
</evidence>
<dbReference type="AlphaFoldDB" id="A0ABD5PSZ9"/>
<dbReference type="PANTHER" id="PTHR22617:SF23">
    <property type="entry name" value="CHEMOTAXIS PROTEIN CHEW"/>
    <property type="match status" value="1"/>
</dbReference>
<dbReference type="Gene3D" id="2.40.50.180">
    <property type="entry name" value="CheA-289, Domain 4"/>
    <property type="match status" value="1"/>
</dbReference>
<sequence>MAPDLPEKLLGITIDDADEQREESDSSADEEARRWFVFVGLGEHRLALPVDEVKTITEAPTDLTRVPRSPAAIEGVTDLRGDITAVVDPRVHFPVTDDESERNRLLVFDRPADQQSAGIRIDDVIGVEAVPERDVLDENAIEERDLSGDALEHPLVVAIVEQEREPDRTAGSVVATADGESGVDTGASSGPGGVAALARGRSIGSGLDSIGETFDIDADEEVDDAAESEDETTEIVVEATAVIDVDKLLLASGHGANGP</sequence>
<proteinExistence type="predicted"/>
<dbReference type="InterPro" id="IPR002545">
    <property type="entry name" value="CheW-lke_dom"/>
</dbReference>